<accession>A0A0R1S8K6</accession>
<proteinExistence type="predicted"/>
<dbReference type="InterPro" id="IPR024465">
    <property type="entry name" value="DUF2399"/>
</dbReference>
<evidence type="ECO:0000259" key="1">
    <source>
        <dbReference type="Pfam" id="PF09664"/>
    </source>
</evidence>
<evidence type="ECO:0000313" key="3">
    <source>
        <dbReference type="Proteomes" id="UP000052013"/>
    </source>
</evidence>
<dbReference type="AlphaFoldDB" id="A0A0R1S8K6"/>
<evidence type="ECO:0000313" key="2">
    <source>
        <dbReference type="EMBL" id="KRL65421.1"/>
    </source>
</evidence>
<dbReference type="RefSeq" id="WP_057864836.1">
    <property type="nucleotide sequence ID" value="NZ_AZEY01000068.1"/>
</dbReference>
<sequence>MSIYSDEYERMTGMPAPKQAEQLDRLFDEISQKHLLPPKGQQAVDCGFVAHTFNDRKINPAIYAYYDWVLSNEFNADEISELPANIIGHEFVCANIFATDWPQPVTVNPWQIKDILQMKVATAKAVVIENNGVFIWLLHRHPTWPLILQSGNDFNATYLKVMKALAGEIKLAYLGDLDTSGIRIADQLTTHLGNEDFQNLAVIQSPSQVAQWLAGYGKVDDSDRIHVSVEPHNQFWKEESYLLMVNQQFVEQEQLIDSYETLIPEWLGQA</sequence>
<name>A0A0R1S8K6_9LACO</name>
<dbReference type="Proteomes" id="UP000052013">
    <property type="component" value="Unassembled WGS sequence"/>
</dbReference>
<gene>
    <name evidence="2" type="ORF">FC85_GL000249</name>
</gene>
<protein>
    <recommendedName>
        <fullName evidence="1">DUF2399 domain-containing protein</fullName>
    </recommendedName>
</protein>
<dbReference type="Pfam" id="PF09664">
    <property type="entry name" value="DUF2399"/>
    <property type="match status" value="1"/>
</dbReference>
<feature type="domain" description="DUF2399" evidence="1">
    <location>
        <begin position="107"/>
        <end position="195"/>
    </location>
</feature>
<reference evidence="2 3" key="1">
    <citation type="journal article" date="2015" name="Genome Announc.">
        <title>Expanding the biotechnology potential of lactobacilli through comparative genomics of 213 strains and associated genera.</title>
        <authorList>
            <person name="Sun Z."/>
            <person name="Harris H.M."/>
            <person name="McCann A."/>
            <person name="Guo C."/>
            <person name="Argimon S."/>
            <person name="Zhang W."/>
            <person name="Yang X."/>
            <person name="Jeffery I.B."/>
            <person name="Cooney J.C."/>
            <person name="Kagawa T.F."/>
            <person name="Liu W."/>
            <person name="Song Y."/>
            <person name="Salvetti E."/>
            <person name="Wrobel A."/>
            <person name="Rasinkangas P."/>
            <person name="Parkhill J."/>
            <person name="Rea M.C."/>
            <person name="O'Sullivan O."/>
            <person name="Ritari J."/>
            <person name="Douillard F.P."/>
            <person name="Paul Ross R."/>
            <person name="Yang R."/>
            <person name="Briner A.E."/>
            <person name="Felis G.E."/>
            <person name="de Vos W.M."/>
            <person name="Barrangou R."/>
            <person name="Klaenhammer T.R."/>
            <person name="Caufield P.W."/>
            <person name="Cui Y."/>
            <person name="Zhang H."/>
            <person name="O'Toole P.W."/>
        </authorList>
    </citation>
    <scope>NUCLEOTIDE SEQUENCE [LARGE SCALE GENOMIC DNA]</scope>
    <source>
        <strain evidence="2 3">DSM 14421</strain>
    </source>
</reference>
<dbReference type="STRING" id="1423739.FC85_GL000249"/>
<dbReference type="PATRIC" id="fig|1423739.3.peg.260"/>
<comment type="caution">
    <text evidence="2">The sequence shown here is derived from an EMBL/GenBank/DDBJ whole genome shotgun (WGS) entry which is preliminary data.</text>
</comment>
<organism evidence="2 3">
    <name type="scientific">Lentilactobacillus diolivorans DSM 14421</name>
    <dbReference type="NCBI Taxonomy" id="1423739"/>
    <lineage>
        <taxon>Bacteria</taxon>
        <taxon>Bacillati</taxon>
        <taxon>Bacillota</taxon>
        <taxon>Bacilli</taxon>
        <taxon>Lactobacillales</taxon>
        <taxon>Lactobacillaceae</taxon>
        <taxon>Lentilactobacillus</taxon>
    </lineage>
</organism>
<dbReference type="EMBL" id="AZEY01000068">
    <property type="protein sequence ID" value="KRL65421.1"/>
    <property type="molecule type" value="Genomic_DNA"/>
</dbReference>